<feature type="region of interest" description="Disordered" evidence="1">
    <location>
        <begin position="1"/>
        <end position="20"/>
    </location>
</feature>
<gene>
    <name evidence="2" type="ORF">F511_26199</name>
</gene>
<dbReference type="Proteomes" id="UP000250235">
    <property type="component" value="Unassembled WGS sequence"/>
</dbReference>
<keyword evidence="2" id="KW-0223">Dioxygenase</keyword>
<feature type="compositionally biased region" description="Polar residues" evidence="1">
    <location>
        <begin position="1"/>
        <end position="10"/>
    </location>
</feature>
<keyword evidence="2" id="KW-0560">Oxidoreductase</keyword>
<dbReference type="AlphaFoldDB" id="A0A2Z7AVI9"/>
<protein>
    <submittedName>
        <fullName evidence="2">Extradiol aromatic ring-opening dioxygenase</fullName>
    </submittedName>
</protein>
<evidence type="ECO:0000313" key="2">
    <source>
        <dbReference type="EMBL" id="KZV23242.1"/>
    </source>
</evidence>
<accession>A0A2Z7AVI9</accession>
<name>A0A2Z7AVI9_9LAMI</name>
<proteinExistence type="predicted"/>
<evidence type="ECO:0000313" key="3">
    <source>
        <dbReference type="Proteomes" id="UP000250235"/>
    </source>
</evidence>
<dbReference type="EMBL" id="KV013946">
    <property type="protein sequence ID" value="KZV23242.1"/>
    <property type="molecule type" value="Genomic_DNA"/>
</dbReference>
<sequence length="236" mass="25692">MGATHSSQHTVPDAKHSSTRCCPTHEMWELPIPLMMANRSQLGDEVYGSYPLVLNGHPGKMSNTEYIQQYKAYTAAIINIHAQSKAVKQAHIRTSNLLYYNYYNRVPSNTDLTPAKPNTNTSSGTNCIWTNSGNFEIFENLVRTVDRSEDVSISWLLSVDDVSITALSLVGENLLVDLMASASRVGVVGMTQAFLLRGLPADLMASASRVGVVGMTQAFLLRGLPAGSVGISRWGN</sequence>
<dbReference type="GO" id="GO:0051213">
    <property type="term" value="F:dioxygenase activity"/>
    <property type="evidence" value="ECO:0007669"/>
    <property type="project" value="UniProtKB-KW"/>
</dbReference>
<organism evidence="2 3">
    <name type="scientific">Dorcoceras hygrometricum</name>
    <dbReference type="NCBI Taxonomy" id="472368"/>
    <lineage>
        <taxon>Eukaryota</taxon>
        <taxon>Viridiplantae</taxon>
        <taxon>Streptophyta</taxon>
        <taxon>Embryophyta</taxon>
        <taxon>Tracheophyta</taxon>
        <taxon>Spermatophyta</taxon>
        <taxon>Magnoliopsida</taxon>
        <taxon>eudicotyledons</taxon>
        <taxon>Gunneridae</taxon>
        <taxon>Pentapetalae</taxon>
        <taxon>asterids</taxon>
        <taxon>lamiids</taxon>
        <taxon>Lamiales</taxon>
        <taxon>Gesneriaceae</taxon>
        <taxon>Didymocarpoideae</taxon>
        <taxon>Trichosporeae</taxon>
        <taxon>Loxocarpinae</taxon>
        <taxon>Dorcoceras</taxon>
    </lineage>
</organism>
<evidence type="ECO:0000256" key="1">
    <source>
        <dbReference type="SAM" id="MobiDB-lite"/>
    </source>
</evidence>
<reference evidence="2 3" key="1">
    <citation type="journal article" date="2015" name="Proc. Natl. Acad. Sci. U.S.A.">
        <title>The resurrection genome of Boea hygrometrica: A blueprint for survival of dehydration.</title>
        <authorList>
            <person name="Xiao L."/>
            <person name="Yang G."/>
            <person name="Zhang L."/>
            <person name="Yang X."/>
            <person name="Zhao S."/>
            <person name="Ji Z."/>
            <person name="Zhou Q."/>
            <person name="Hu M."/>
            <person name="Wang Y."/>
            <person name="Chen M."/>
            <person name="Xu Y."/>
            <person name="Jin H."/>
            <person name="Xiao X."/>
            <person name="Hu G."/>
            <person name="Bao F."/>
            <person name="Hu Y."/>
            <person name="Wan P."/>
            <person name="Li L."/>
            <person name="Deng X."/>
            <person name="Kuang T."/>
            <person name="Xiang C."/>
            <person name="Zhu J.K."/>
            <person name="Oliver M.J."/>
            <person name="He Y."/>
        </authorList>
    </citation>
    <scope>NUCLEOTIDE SEQUENCE [LARGE SCALE GENOMIC DNA]</scope>
    <source>
        <strain evidence="3">cv. XS01</strain>
    </source>
</reference>
<keyword evidence="3" id="KW-1185">Reference proteome</keyword>